<dbReference type="InterPro" id="IPR051786">
    <property type="entry name" value="ASN_synthetase/amidase"/>
</dbReference>
<comment type="caution">
    <text evidence="12">The sequence shown here is derived from an EMBL/GenBank/DDBJ whole genome shotgun (WGS) entry which is preliminary data.</text>
</comment>
<keyword evidence="13" id="KW-1185">Reference proteome</keyword>
<feature type="binding site" evidence="9">
    <location>
        <position position="98"/>
    </location>
    <ligand>
        <name>L-glutamine</name>
        <dbReference type="ChEBI" id="CHEBI:58359"/>
    </ligand>
</feature>
<dbReference type="NCBIfam" id="TIGR01536">
    <property type="entry name" value="asn_synth_AEB"/>
    <property type="match status" value="1"/>
</dbReference>
<organism evidence="12 13">
    <name type="scientific">Marivibrio halodurans</name>
    <dbReference type="NCBI Taxonomy" id="2039722"/>
    <lineage>
        <taxon>Bacteria</taxon>
        <taxon>Pseudomonadati</taxon>
        <taxon>Pseudomonadota</taxon>
        <taxon>Alphaproteobacteria</taxon>
        <taxon>Rhodospirillales</taxon>
        <taxon>Rhodospirillaceae</taxon>
        <taxon>Marivibrio</taxon>
    </lineage>
</organism>
<dbReference type="Gene3D" id="3.40.50.620">
    <property type="entry name" value="HUPs"/>
    <property type="match status" value="1"/>
</dbReference>
<feature type="binding site" evidence="9">
    <location>
        <begin position="365"/>
        <end position="366"/>
    </location>
    <ligand>
        <name>ATP</name>
        <dbReference type="ChEBI" id="CHEBI:30616"/>
    </ligand>
</feature>
<feature type="active site" description="For GATase activity" evidence="8">
    <location>
        <position position="2"/>
    </location>
</feature>
<dbReference type="GO" id="GO:0006529">
    <property type="term" value="P:asparagine biosynthetic process"/>
    <property type="evidence" value="ECO:0007669"/>
    <property type="project" value="UniProtKB-KW"/>
</dbReference>
<dbReference type="PANTHER" id="PTHR43284:SF1">
    <property type="entry name" value="ASPARAGINE SYNTHETASE"/>
    <property type="match status" value="1"/>
</dbReference>
<comment type="similarity">
    <text evidence="2">Belongs to the asparagine synthetase family.</text>
</comment>
<evidence type="ECO:0000256" key="2">
    <source>
        <dbReference type="ARBA" id="ARBA00005752"/>
    </source>
</evidence>
<evidence type="ECO:0000256" key="10">
    <source>
        <dbReference type="PIRSR" id="PIRSR001589-3"/>
    </source>
</evidence>
<dbReference type="Pfam" id="PF13537">
    <property type="entry name" value="GATase_7"/>
    <property type="match status" value="1"/>
</dbReference>
<dbReference type="CDD" id="cd00712">
    <property type="entry name" value="AsnB"/>
    <property type="match status" value="1"/>
</dbReference>
<dbReference type="InterPro" id="IPR017932">
    <property type="entry name" value="GATase_2_dom"/>
</dbReference>
<keyword evidence="4 9" id="KW-0547">Nucleotide-binding</keyword>
<dbReference type="RefSeq" id="WP_210680207.1">
    <property type="nucleotide sequence ID" value="NZ_JAGMWN010000001.1"/>
</dbReference>
<dbReference type="PIRSF" id="PIRSF001589">
    <property type="entry name" value="Asn_synthetase_glu-h"/>
    <property type="match status" value="1"/>
</dbReference>
<dbReference type="GO" id="GO:0004066">
    <property type="term" value="F:asparagine synthase (glutamine-hydrolyzing) activity"/>
    <property type="evidence" value="ECO:0007669"/>
    <property type="project" value="UniProtKB-EC"/>
</dbReference>
<dbReference type="EMBL" id="JAGMWN010000001">
    <property type="protein sequence ID" value="MBP5855628.1"/>
    <property type="molecule type" value="Genomic_DNA"/>
</dbReference>
<protein>
    <recommendedName>
        <fullName evidence="3">asparagine synthase (glutamine-hydrolyzing)</fullName>
        <ecNumber evidence="3">6.3.5.4</ecNumber>
    </recommendedName>
</protein>
<evidence type="ECO:0000313" key="13">
    <source>
        <dbReference type="Proteomes" id="UP000672602"/>
    </source>
</evidence>
<dbReference type="InterPro" id="IPR033738">
    <property type="entry name" value="AsnB_N"/>
</dbReference>
<evidence type="ECO:0000313" key="12">
    <source>
        <dbReference type="EMBL" id="MBP5855628.1"/>
    </source>
</evidence>
<name>A0A8J7RYW7_9PROT</name>
<dbReference type="Pfam" id="PF00733">
    <property type="entry name" value="Asn_synthase"/>
    <property type="match status" value="1"/>
</dbReference>
<dbReference type="AlphaFoldDB" id="A0A8J7RYW7"/>
<dbReference type="SUPFAM" id="SSF52402">
    <property type="entry name" value="Adenine nucleotide alpha hydrolases-like"/>
    <property type="match status" value="1"/>
</dbReference>
<dbReference type="Proteomes" id="UP000672602">
    <property type="component" value="Unassembled WGS sequence"/>
</dbReference>
<dbReference type="CDD" id="cd01991">
    <property type="entry name" value="Asn_synthase_B_C"/>
    <property type="match status" value="1"/>
</dbReference>
<evidence type="ECO:0000256" key="3">
    <source>
        <dbReference type="ARBA" id="ARBA00012737"/>
    </source>
</evidence>
<keyword evidence="8" id="KW-0061">Asparagine biosynthesis</keyword>
<feature type="domain" description="Glutamine amidotransferase type-2" evidence="11">
    <location>
        <begin position="2"/>
        <end position="211"/>
    </location>
</feature>
<evidence type="ECO:0000259" key="11">
    <source>
        <dbReference type="PROSITE" id="PS51278"/>
    </source>
</evidence>
<dbReference type="PANTHER" id="PTHR43284">
    <property type="entry name" value="ASPARAGINE SYNTHETASE (GLUTAMINE-HYDROLYZING)"/>
    <property type="match status" value="1"/>
</dbReference>
<gene>
    <name evidence="12" type="primary">asnB</name>
    <name evidence="12" type="ORF">KAJ83_01300</name>
</gene>
<sequence length="627" mass="70317">MCGIAGFVGVGDRSDLEAMTRALTHRGPDAEGFHIDRDRGLHLGHRRLAIRDLAGGGQPMWSRDATLCVVFNGEIFNFEDLRAELEGGGHRFETDHSDTEVLIHGYRAWGEGLAERLNGQFAFAIFDLERERLYLARDRFGEKPLYYSARSELFAFASELSALTCHRAVGTEISATALQKLFAYGYLPAPHALYSETYKLPAGHFMTVDLRTRHHCTMCYWRFDLEPDEDLAARGEEVLAEELRELLTRAVARRLVSDVPIGIFLSGGLDSSGILATAATHVPADSLRSFTIGFEEASYDESGFAAQVAEHVGTQHRSRVLSLGHARDLIPSVLDGLDEPLGDASIVPTHLLSAFTREHVTVALSGDGGDELFAGYDPFAALGPAALYSRTVPRPLHEIFRWLAGQLPRSGRNMSLDFKLRRTLAGLSYPESAWAPAWMAPIDSKEATELFDQPMPMEEVYSEAMDLWETGPARGRIDRLLQFFTQIYLQDDILTKSDRASMMSSLESRAVFLDNDLVSFCQRLPNRFKFRNGQRKYLLKKALEPLLPTEIVHRRKKGFGIPLADWMCEVPQEIPMFPIPGTDTGWARHAWEAHRTGRADYRLFMWTWWSLQRAAHRSPAMAATVPA</sequence>
<comment type="pathway">
    <text evidence="1">Amino-acid biosynthesis; L-asparagine biosynthesis; L-asparagine from L-aspartate (L-Gln route): step 1/1.</text>
</comment>
<dbReference type="InterPro" id="IPR014729">
    <property type="entry name" value="Rossmann-like_a/b/a_fold"/>
</dbReference>
<accession>A0A8J7RYW7</accession>
<dbReference type="GO" id="GO:0005829">
    <property type="term" value="C:cytosol"/>
    <property type="evidence" value="ECO:0007669"/>
    <property type="project" value="TreeGrafter"/>
</dbReference>
<comment type="catalytic activity">
    <reaction evidence="7">
        <text>L-aspartate + L-glutamine + ATP + H2O = L-asparagine + L-glutamate + AMP + diphosphate + H(+)</text>
        <dbReference type="Rhea" id="RHEA:12228"/>
        <dbReference type="ChEBI" id="CHEBI:15377"/>
        <dbReference type="ChEBI" id="CHEBI:15378"/>
        <dbReference type="ChEBI" id="CHEBI:29985"/>
        <dbReference type="ChEBI" id="CHEBI:29991"/>
        <dbReference type="ChEBI" id="CHEBI:30616"/>
        <dbReference type="ChEBI" id="CHEBI:33019"/>
        <dbReference type="ChEBI" id="CHEBI:58048"/>
        <dbReference type="ChEBI" id="CHEBI:58359"/>
        <dbReference type="ChEBI" id="CHEBI:456215"/>
        <dbReference type="EC" id="6.3.5.4"/>
    </reaction>
</comment>
<keyword evidence="8" id="KW-0028">Amino-acid biosynthesis</keyword>
<evidence type="ECO:0000256" key="5">
    <source>
        <dbReference type="ARBA" id="ARBA00022840"/>
    </source>
</evidence>
<evidence type="ECO:0000256" key="4">
    <source>
        <dbReference type="ARBA" id="ARBA00022741"/>
    </source>
</evidence>
<keyword evidence="12" id="KW-0436">Ligase</keyword>
<evidence type="ECO:0000256" key="1">
    <source>
        <dbReference type="ARBA" id="ARBA00005187"/>
    </source>
</evidence>
<evidence type="ECO:0000256" key="8">
    <source>
        <dbReference type="PIRSR" id="PIRSR001589-1"/>
    </source>
</evidence>
<evidence type="ECO:0000256" key="6">
    <source>
        <dbReference type="ARBA" id="ARBA00022962"/>
    </source>
</evidence>
<keyword evidence="5 9" id="KW-0067">ATP-binding</keyword>
<feature type="binding site" evidence="9">
    <location>
        <position position="292"/>
    </location>
    <ligand>
        <name>ATP</name>
        <dbReference type="ChEBI" id="CHEBI:30616"/>
    </ligand>
</feature>
<feature type="site" description="Important for beta-aspartyl-AMP intermediate formation" evidence="10">
    <location>
        <position position="367"/>
    </location>
</feature>
<keyword evidence="6 8" id="KW-0315">Glutamine amidotransferase</keyword>
<dbReference type="Gene3D" id="3.60.20.10">
    <property type="entry name" value="Glutamine Phosphoribosylpyrophosphate, subunit 1, domain 1"/>
    <property type="match status" value="1"/>
</dbReference>
<reference evidence="12" key="1">
    <citation type="submission" date="2021-04" db="EMBL/GenBank/DDBJ databases">
        <authorList>
            <person name="Zhang D.-C."/>
        </authorList>
    </citation>
    <scope>NUCLEOTIDE SEQUENCE</scope>
    <source>
        <strain evidence="12">CGMCC 1.15697</strain>
    </source>
</reference>
<dbReference type="InterPro" id="IPR001962">
    <property type="entry name" value="Asn_synthase"/>
</dbReference>
<dbReference type="SUPFAM" id="SSF56235">
    <property type="entry name" value="N-terminal nucleophile aminohydrolases (Ntn hydrolases)"/>
    <property type="match status" value="1"/>
</dbReference>
<proteinExistence type="inferred from homology"/>
<dbReference type="EC" id="6.3.5.4" evidence="3"/>
<evidence type="ECO:0000256" key="7">
    <source>
        <dbReference type="ARBA" id="ARBA00048741"/>
    </source>
</evidence>
<dbReference type="GO" id="GO:0005524">
    <property type="term" value="F:ATP binding"/>
    <property type="evidence" value="ECO:0007669"/>
    <property type="project" value="UniProtKB-KW"/>
</dbReference>
<dbReference type="PROSITE" id="PS51278">
    <property type="entry name" value="GATASE_TYPE_2"/>
    <property type="match status" value="1"/>
</dbReference>
<evidence type="ECO:0000256" key="9">
    <source>
        <dbReference type="PIRSR" id="PIRSR001589-2"/>
    </source>
</evidence>
<dbReference type="InterPro" id="IPR029055">
    <property type="entry name" value="Ntn_hydrolases_N"/>
</dbReference>
<dbReference type="InterPro" id="IPR006426">
    <property type="entry name" value="Asn_synth_AEB"/>
</dbReference>